<reference evidence="2 3" key="1">
    <citation type="journal article" date="2010" name="Nature">
        <title>Genome sequencing and analysis of the model grass Brachypodium distachyon.</title>
        <authorList>
            <consortium name="International Brachypodium Initiative"/>
        </authorList>
    </citation>
    <scope>NUCLEOTIDE SEQUENCE [LARGE SCALE GENOMIC DNA]</scope>
    <source>
        <strain evidence="2 3">Bd21</strain>
    </source>
</reference>
<evidence type="ECO:0000313" key="4">
    <source>
        <dbReference type="Proteomes" id="UP000008810"/>
    </source>
</evidence>
<protein>
    <submittedName>
        <fullName evidence="2 3">Uncharacterized protein</fullName>
    </submittedName>
</protein>
<organism evidence="2">
    <name type="scientific">Brachypodium distachyon</name>
    <name type="common">Purple false brome</name>
    <name type="synonym">Trachynia distachya</name>
    <dbReference type="NCBI Taxonomy" id="15368"/>
    <lineage>
        <taxon>Eukaryota</taxon>
        <taxon>Viridiplantae</taxon>
        <taxon>Streptophyta</taxon>
        <taxon>Embryophyta</taxon>
        <taxon>Tracheophyta</taxon>
        <taxon>Spermatophyta</taxon>
        <taxon>Magnoliopsida</taxon>
        <taxon>Liliopsida</taxon>
        <taxon>Poales</taxon>
        <taxon>Poaceae</taxon>
        <taxon>BOP clade</taxon>
        <taxon>Pooideae</taxon>
        <taxon>Stipodae</taxon>
        <taxon>Brachypodieae</taxon>
        <taxon>Brachypodium</taxon>
    </lineage>
</organism>
<feature type="region of interest" description="Disordered" evidence="1">
    <location>
        <begin position="31"/>
        <end position="54"/>
    </location>
</feature>
<evidence type="ECO:0000256" key="1">
    <source>
        <dbReference type="SAM" id="MobiDB-lite"/>
    </source>
</evidence>
<evidence type="ECO:0000313" key="2">
    <source>
        <dbReference type="EMBL" id="KQK08612.1"/>
    </source>
</evidence>
<reference evidence="3" key="3">
    <citation type="submission" date="2018-08" db="UniProtKB">
        <authorList>
            <consortium name="EnsemblPlants"/>
        </authorList>
    </citation>
    <scope>IDENTIFICATION</scope>
    <source>
        <strain evidence="3">cv. Bd21</strain>
    </source>
</reference>
<evidence type="ECO:0000313" key="3">
    <source>
        <dbReference type="EnsemblPlants" id="KQK08612"/>
    </source>
</evidence>
<gene>
    <name evidence="2" type="ORF">BRADI_2g42855v3</name>
</gene>
<accession>I1HP66</accession>
<dbReference type="EnsemblPlants" id="KQK08612">
    <property type="protein sequence ID" value="KQK08612"/>
    <property type="gene ID" value="BRADI_2g42855v3"/>
</dbReference>
<proteinExistence type="predicted"/>
<dbReference type="Gramene" id="KQK08612">
    <property type="protein sequence ID" value="KQK08612"/>
    <property type="gene ID" value="BRADI_2g42855v3"/>
</dbReference>
<dbReference type="InParanoid" id="I1HP66"/>
<dbReference type="HOGENOM" id="CLU_3053116_0_0_1"/>
<name>I1HP66_BRADI</name>
<sequence length="54" mass="6026">MVGENVIVADPQVQWKGQAATEHGETYENLQLGSFQPQVHKPSRSLGEPPGYYR</sequence>
<reference evidence="2" key="2">
    <citation type="submission" date="2017-06" db="EMBL/GenBank/DDBJ databases">
        <title>WGS assembly of Brachypodium distachyon.</title>
        <authorList>
            <consortium name="The International Brachypodium Initiative"/>
            <person name="Lucas S."/>
            <person name="Harmon-Smith M."/>
            <person name="Lail K."/>
            <person name="Tice H."/>
            <person name="Grimwood J."/>
            <person name="Bruce D."/>
            <person name="Barry K."/>
            <person name="Shu S."/>
            <person name="Lindquist E."/>
            <person name="Wang M."/>
            <person name="Pitluck S."/>
            <person name="Vogel J.P."/>
            <person name="Garvin D.F."/>
            <person name="Mockler T.C."/>
            <person name="Schmutz J."/>
            <person name="Rokhsar D."/>
            <person name="Bevan M.W."/>
        </authorList>
    </citation>
    <scope>NUCLEOTIDE SEQUENCE</scope>
    <source>
        <strain evidence="2">Bd21</strain>
    </source>
</reference>
<dbReference type="EMBL" id="CM000881">
    <property type="protein sequence ID" value="KQK08612.1"/>
    <property type="molecule type" value="Genomic_DNA"/>
</dbReference>
<keyword evidence="4" id="KW-1185">Reference proteome</keyword>
<dbReference type="Proteomes" id="UP000008810">
    <property type="component" value="Chromosome 2"/>
</dbReference>
<dbReference type="AlphaFoldDB" id="I1HP66"/>